<dbReference type="KEGG" id="mbak:MSBR3_2338"/>
<dbReference type="PATRIC" id="fig|1434107.4.peg.2955"/>
<feature type="transmembrane region" description="Helical" evidence="8">
    <location>
        <begin position="152"/>
        <end position="169"/>
    </location>
</feature>
<keyword evidence="4" id="KW-1003">Cell membrane</keyword>
<dbReference type="STRING" id="1434107.MSBR3_2338"/>
<keyword evidence="11" id="KW-1185">Reference proteome</keyword>
<feature type="transmembrane region" description="Helical" evidence="8">
    <location>
        <begin position="258"/>
        <end position="282"/>
    </location>
</feature>
<dbReference type="InterPro" id="IPR051449">
    <property type="entry name" value="ABC-2_transporter_component"/>
</dbReference>
<gene>
    <name evidence="10" type="ORF">MSBR3_2338</name>
</gene>
<dbReference type="EMBL" id="CP009517">
    <property type="protein sequence ID" value="AKB82916.1"/>
    <property type="molecule type" value="Genomic_DNA"/>
</dbReference>
<dbReference type="RefSeq" id="WP_048108543.1">
    <property type="nucleotide sequence ID" value="NZ_CP009517.1"/>
</dbReference>
<dbReference type="GeneID" id="24789920"/>
<dbReference type="AlphaFoldDB" id="A0A0E3SLK4"/>
<dbReference type="PANTHER" id="PTHR30294">
    <property type="entry name" value="MEMBRANE COMPONENT OF ABC TRANSPORTER YHHJ-RELATED"/>
    <property type="match status" value="1"/>
</dbReference>
<evidence type="ECO:0000313" key="10">
    <source>
        <dbReference type="EMBL" id="AKB82916.1"/>
    </source>
</evidence>
<feature type="transmembrane region" description="Helical" evidence="8">
    <location>
        <begin position="181"/>
        <end position="204"/>
    </location>
</feature>
<dbReference type="PROSITE" id="PS51012">
    <property type="entry name" value="ABC_TM2"/>
    <property type="match status" value="1"/>
</dbReference>
<dbReference type="Proteomes" id="UP000033066">
    <property type="component" value="Chromosome"/>
</dbReference>
<dbReference type="Gene3D" id="3.40.1710.10">
    <property type="entry name" value="abc type-2 transporter like domain"/>
    <property type="match status" value="1"/>
</dbReference>
<keyword evidence="5 8" id="KW-0812">Transmembrane</keyword>
<feature type="transmembrane region" description="Helical" evidence="8">
    <location>
        <begin position="352"/>
        <end position="370"/>
    </location>
</feature>
<dbReference type="PANTHER" id="PTHR30294:SF29">
    <property type="entry name" value="MULTIDRUG ABC TRANSPORTER PERMEASE YBHS-RELATED"/>
    <property type="match status" value="1"/>
</dbReference>
<reference evidence="10" key="1">
    <citation type="submission" date="2014-07" db="EMBL/GenBank/DDBJ databases">
        <title>Methanogenic archaea and the global carbon cycle.</title>
        <authorList>
            <person name="Henriksen J.R."/>
            <person name="Luke J."/>
            <person name="Reinhart S."/>
            <person name="Benedict M.N."/>
            <person name="Youngblut N.D."/>
            <person name="Metcalf M.E."/>
            <person name="Whitaker R.J."/>
            <person name="Metcalf W.W."/>
        </authorList>
    </citation>
    <scope>NUCLEOTIDE SEQUENCE [LARGE SCALE GENOMIC DNA]</scope>
    <source>
        <strain evidence="10">3</strain>
    </source>
</reference>
<evidence type="ECO:0000256" key="5">
    <source>
        <dbReference type="ARBA" id="ARBA00022692"/>
    </source>
</evidence>
<evidence type="ECO:0000256" key="3">
    <source>
        <dbReference type="ARBA" id="ARBA00022448"/>
    </source>
</evidence>
<dbReference type="GO" id="GO:0005886">
    <property type="term" value="C:plasma membrane"/>
    <property type="evidence" value="ECO:0007669"/>
    <property type="project" value="UniProtKB-SubCell"/>
</dbReference>
<dbReference type="Pfam" id="PF12698">
    <property type="entry name" value="ABC2_membrane_3"/>
    <property type="match status" value="1"/>
</dbReference>
<keyword evidence="7 8" id="KW-0472">Membrane</keyword>
<keyword evidence="3" id="KW-0813">Transport</keyword>
<comment type="similarity">
    <text evidence="2">Belongs to the ABC-2 integral membrane protein family.</text>
</comment>
<sequence>MTIKTELINSLAVAEKEFKILSRRKGVVIPLLLFPLVMMIFFGYGMGGTLRDAPFLIVNSDTGQASSSLIQEVGSYTSKYDGYPMFSVTYTKDMSQSEAESKINSGVYKGALIIPPDFSDNIAKNQSTTLTLLTDSSDTTASESIINTIKQLLTTTGLLTITGLVSLNIPNIYGSLEYLDFLTPGIIALTIFFGSVMTTGSAIAEEKESGTLIRMLMTPISKRSVILGKTIYQLILELAKAVILILVAYFLVGFRINGSWLLVALVLIVFTLGGVGVGIILSAKAESMESFDQLAMLVTMPSMFLTGVFFPLSSAPVWMQYLARCVPLTYAIDAMRTIMVKGQNLNAISTDLIILTLFAIVTFTLGVHLFRREA</sequence>
<dbReference type="OrthoDB" id="147058at2157"/>
<feature type="transmembrane region" description="Helical" evidence="8">
    <location>
        <begin position="294"/>
        <end position="312"/>
    </location>
</feature>
<keyword evidence="6 8" id="KW-1133">Transmembrane helix</keyword>
<feature type="transmembrane region" description="Helical" evidence="8">
    <location>
        <begin position="225"/>
        <end position="252"/>
    </location>
</feature>
<feature type="domain" description="ABC transmembrane type-2" evidence="9">
    <location>
        <begin position="146"/>
        <end position="373"/>
    </location>
</feature>
<organism evidence="10 11">
    <name type="scientific">Methanosarcina barkeri 3</name>
    <dbReference type="NCBI Taxonomy" id="1434107"/>
    <lineage>
        <taxon>Archaea</taxon>
        <taxon>Methanobacteriati</taxon>
        <taxon>Methanobacteriota</taxon>
        <taxon>Stenosarchaea group</taxon>
        <taxon>Methanomicrobia</taxon>
        <taxon>Methanosarcinales</taxon>
        <taxon>Methanosarcinaceae</taxon>
        <taxon>Methanosarcina</taxon>
    </lineage>
</organism>
<evidence type="ECO:0000259" key="9">
    <source>
        <dbReference type="PROSITE" id="PS51012"/>
    </source>
</evidence>
<dbReference type="InterPro" id="IPR013525">
    <property type="entry name" value="ABC2_TM"/>
</dbReference>
<feature type="transmembrane region" description="Helical" evidence="8">
    <location>
        <begin position="27"/>
        <end position="46"/>
    </location>
</feature>
<proteinExistence type="inferred from homology"/>
<dbReference type="GO" id="GO:0140359">
    <property type="term" value="F:ABC-type transporter activity"/>
    <property type="evidence" value="ECO:0007669"/>
    <property type="project" value="InterPro"/>
</dbReference>
<evidence type="ECO:0000256" key="7">
    <source>
        <dbReference type="ARBA" id="ARBA00023136"/>
    </source>
</evidence>
<accession>A0A0E3SLK4</accession>
<name>A0A0E3SLK4_METBA</name>
<evidence type="ECO:0000256" key="8">
    <source>
        <dbReference type="SAM" id="Phobius"/>
    </source>
</evidence>
<evidence type="ECO:0000313" key="11">
    <source>
        <dbReference type="Proteomes" id="UP000033066"/>
    </source>
</evidence>
<evidence type="ECO:0000256" key="1">
    <source>
        <dbReference type="ARBA" id="ARBA00004651"/>
    </source>
</evidence>
<evidence type="ECO:0000256" key="4">
    <source>
        <dbReference type="ARBA" id="ARBA00022475"/>
    </source>
</evidence>
<comment type="subcellular location">
    <subcellularLocation>
        <location evidence="1">Cell membrane</location>
        <topology evidence="1">Multi-pass membrane protein</topology>
    </subcellularLocation>
</comment>
<protein>
    <submittedName>
        <fullName evidence="10">ABC-type polysaccharide/polyol phosphate export systems, permease component</fullName>
    </submittedName>
</protein>
<dbReference type="InterPro" id="IPR047817">
    <property type="entry name" value="ABC2_TM_bact-type"/>
</dbReference>
<evidence type="ECO:0000256" key="6">
    <source>
        <dbReference type="ARBA" id="ARBA00022989"/>
    </source>
</evidence>
<dbReference type="HOGENOM" id="CLU_039483_0_0_2"/>
<evidence type="ECO:0000256" key="2">
    <source>
        <dbReference type="ARBA" id="ARBA00007783"/>
    </source>
</evidence>